<feature type="domain" description="Rad50/SbcC-type AAA" evidence="5">
    <location>
        <begin position="6"/>
        <end position="294"/>
    </location>
</feature>
<dbReference type="SUPFAM" id="SSF52540">
    <property type="entry name" value="P-loop containing nucleoside triphosphate hydrolases"/>
    <property type="match status" value="1"/>
</dbReference>
<organism evidence="6 7">
    <name type="scientific">Ruminococcus callidus ATCC 27760</name>
    <dbReference type="NCBI Taxonomy" id="411473"/>
    <lineage>
        <taxon>Bacteria</taxon>
        <taxon>Bacillati</taxon>
        <taxon>Bacillota</taxon>
        <taxon>Clostridia</taxon>
        <taxon>Eubacteriales</taxon>
        <taxon>Oscillospiraceae</taxon>
        <taxon>Ruminococcus</taxon>
    </lineage>
</organism>
<evidence type="ECO:0000259" key="5">
    <source>
        <dbReference type="Pfam" id="PF13476"/>
    </source>
</evidence>
<dbReference type="AlphaFoldDB" id="U2M633"/>
<evidence type="ECO:0000256" key="2">
    <source>
        <dbReference type="ARBA" id="ARBA00011322"/>
    </source>
</evidence>
<protein>
    <recommendedName>
        <fullName evidence="3">Nuclease SbcCD subunit C</fullName>
    </recommendedName>
</protein>
<dbReference type="PANTHER" id="PTHR32114">
    <property type="entry name" value="ABC TRANSPORTER ABCH.3"/>
    <property type="match status" value="1"/>
</dbReference>
<dbReference type="HOGENOM" id="CLU_444719_0_0_9"/>
<comment type="subunit">
    <text evidence="2">Heterodimer of SbcC and SbcD.</text>
</comment>
<proteinExistence type="inferred from homology"/>
<name>U2M633_9FIRM</name>
<evidence type="ECO:0000256" key="4">
    <source>
        <dbReference type="SAM" id="Coils"/>
    </source>
</evidence>
<dbReference type="Pfam" id="PF13476">
    <property type="entry name" value="AAA_23"/>
    <property type="match status" value="1"/>
</dbReference>
<dbReference type="OrthoDB" id="174137at2"/>
<keyword evidence="7" id="KW-1185">Reference proteome</keyword>
<accession>U2M633</accession>
<dbReference type="PANTHER" id="PTHR32114:SF2">
    <property type="entry name" value="ABC TRANSPORTER ABCH.3"/>
    <property type="match status" value="1"/>
</dbReference>
<gene>
    <name evidence="6" type="ORF">RUMCAL_00271</name>
</gene>
<sequence length="614" mass="69076">MMRIKSVHIHGMHNVEDKTYQLSNATYFYGENGAGKSTVLQAIQLALLGHIPGYNKTKEGIFRHANCSKMVVELTLDDDTTIMRSWQRKGRDIVTESSVDDTSDLLGSIELPILNFSEFAGMTANKLKDWFINFLPDADTAIDWYERLHNAVVGMELTTESNSYLDEIEAYANTLSGASIQMVRDLNVYLKEQASFKKGELSRIQSTIQSMVMYSDCDNSISIEDLKQRNFELQKQRDALMRSVTEIKSKSKLIAELKSVDVKINQILDGRSKEDMSSDIDDMTNKIKDYDNQLTRLTLDRMNLIEKQNAMNEFVFGNGTCPYTKTICDAIQQQVGSYKSQLNDIADQISNLDNVIPKIQAERNSTASTCRKLNAELTDADKLSNTHDMLVAQIGDIHISEAAVGVLGTIESTIDELNNQMRHNSDLIAKLTANRLYDSTIDKITTEKYQTEQEIDILKKLVKLTDVNGMQSELTTTPFTAFAECITKHLQGLYHDIDTSAAFYITEKANSFSFGVIRSGTYVQYDLLSSGEKCLFTFAMLLGIIEQSNTKLHMLMIDDMLDHLDDSKVANVFDYIYSQDAVQIILAGVKPCISKHHDNIVITVIPEGLNKCLN</sequence>
<dbReference type="PATRIC" id="fig|411473.3.peg.225"/>
<evidence type="ECO:0000256" key="1">
    <source>
        <dbReference type="ARBA" id="ARBA00006930"/>
    </source>
</evidence>
<dbReference type="RefSeq" id="WP_021681876.1">
    <property type="nucleotide sequence ID" value="NZ_KI260389.1"/>
</dbReference>
<feature type="coiled-coil region" evidence="4">
    <location>
        <begin position="273"/>
        <end position="307"/>
    </location>
</feature>
<dbReference type="GO" id="GO:0006302">
    <property type="term" value="P:double-strand break repair"/>
    <property type="evidence" value="ECO:0007669"/>
    <property type="project" value="InterPro"/>
</dbReference>
<dbReference type="Gene3D" id="3.40.50.300">
    <property type="entry name" value="P-loop containing nucleotide triphosphate hydrolases"/>
    <property type="match status" value="2"/>
</dbReference>
<dbReference type="GO" id="GO:0016887">
    <property type="term" value="F:ATP hydrolysis activity"/>
    <property type="evidence" value="ECO:0007669"/>
    <property type="project" value="InterPro"/>
</dbReference>
<evidence type="ECO:0000256" key="3">
    <source>
        <dbReference type="ARBA" id="ARBA00013368"/>
    </source>
</evidence>
<comment type="caution">
    <text evidence="6">The sequence shown here is derived from an EMBL/GenBank/DDBJ whole genome shotgun (WGS) entry which is preliminary data.</text>
</comment>
<reference evidence="6 7" key="1">
    <citation type="submission" date="2013-07" db="EMBL/GenBank/DDBJ databases">
        <authorList>
            <person name="Weinstock G."/>
            <person name="Sodergren E."/>
            <person name="Wylie T."/>
            <person name="Fulton L."/>
            <person name="Fulton R."/>
            <person name="Fronick C."/>
            <person name="O'Laughlin M."/>
            <person name="Godfrey J."/>
            <person name="Miner T."/>
            <person name="Herter B."/>
            <person name="Appelbaum E."/>
            <person name="Cordes M."/>
            <person name="Lek S."/>
            <person name="Wollam A."/>
            <person name="Pepin K.H."/>
            <person name="Palsikar V.B."/>
            <person name="Mitreva M."/>
            <person name="Wilson R.K."/>
        </authorList>
    </citation>
    <scope>NUCLEOTIDE SEQUENCE [LARGE SCALE GENOMIC DNA]</scope>
    <source>
        <strain evidence="6 7">ATCC 27760</strain>
    </source>
</reference>
<dbReference type="STRING" id="411473.RUMCAL_00271"/>
<keyword evidence="4" id="KW-0175">Coiled coil</keyword>
<dbReference type="InterPro" id="IPR027417">
    <property type="entry name" value="P-loop_NTPase"/>
</dbReference>
<comment type="similarity">
    <text evidence="1">Belongs to the SMC family. SbcC subfamily.</text>
</comment>
<dbReference type="InterPro" id="IPR038729">
    <property type="entry name" value="Rad50/SbcC_AAA"/>
</dbReference>
<dbReference type="Proteomes" id="UP000016662">
    <property type="component" value="Unassembled WGS sequence"/>
</dbReference>
<evidence type="ECO:0000313" key="6">
    <source>
        <dbReference type="EMBL" id="ERJ97199.1"/>
    </source>
</evidence>
<evidence type="ECO:0000313" key="7">
    <source>
        <dbReference type="Proteomes" id="UP000016662"/>
    </source>
</evidence>
<dbReference type="EMBL" id="AWVF01000031">
    <property type="protein sequence ID" value="ERJ97199.1"/>
    <property type="molecule type" value="Genomic_DNA"/>
</dbReference>